<keyword evidence="1" id="KW-0175">Coiled coil</keyword>
<feature type="compositionally biased region" description="Basic residues" evidence="2">
    <location>
        <begin position="561"/>
        <end position="570"/>
    </location>
</feature>
<proteinExistence type="predicted"/>
<reference evidence="4" key="1">
    <citation type="journal article" date="2019" name="Mol. Biol. Evol.">
        <title>Blast fungal genomes show frequent chromosomal changes, gene gains and losses, and effector gene turnover.</title>
        <authorList>
            <person name="Gomez Luciano L.B."/>
            <person name="Jason Tsai I."/>
            <person name="Chuma I."/>
            <person name="Tosa Y."/>
            <person name="Chen Y.H."/>
            <person name="Li J.Y."/>
            <person name="Li M.Y."/>
            <person name="Jade Lu M.Y."/>
            <person name="Nakayashiki H."/>
            <person name="Li W.H."/>
        </authorList>
    </citation>
    <scope>NUCLEOTIDE SEQUENCE</scope>
    <source>
        <strain evidence="4">NI907</strain>
    </source>
</reference>
<feature type="compositionally biased region" description="Acidic residues" evidence="2">
    <location>
        <begin position="586"/>
        <end position="606"/>
    </location>
</feature>
<feature type="region of interest" description="Disordered" evidence="2">
    <location>
        <begin position="561"/>
        <end position="611"/>
    </location>
</feature>
<sequence length="718" mass="76638">METSAPKRRKLSPEQSVAVNNSNQNNGPDGNPRDHHTTTTNTPPDPRPAAPPRSPERPSFASPTRASLARHNPDVLGRRQPAGRGKSPARANPGASQQPPPRADAAAGPSATVQSGPESGTATGDAAQEPNAPGGLFAKPRRSPVRTLAPRTAQEPEELNPFQGRTLRRSFPRPEQPEPELPQPPGPPDPILSTPPSGIHNTPSQRPRRSRALAERIKSSSPVKPKAAPPTQTFDDQQDQAWDLPTKTKAQQGKHLLSGGNVGSAGSEQAPAAADAADSREEGARRRAMRGIEDTLAEAQKKRERDELLAEVARLEADVEVLTQAQNGQANVDAVVKNATADVLRRHLLPKDHGVSSGEGVSASDANWLEIAMNPMSFLPFGNADSSQLPSLFAPESQQKDEPPLPTSHHPIPMTAEDELPFLQVFTPLAFTSTIAILPRQSTSDPLLQQHTISASSTTPPGLFSAQISMTVNAATHRVHSLSVPRLDPAAAPELATVIAATTAVRTAAETGRARHNNICVLAWAMGEWVRVATRRARFWRVLESELASKDAMAAAVAMARSRRRKKGGKKGGVYGRSQGGRNDGDGDEQQQDGDGDGGDDDDDSGDSLGKRSDLLSRAELLPHMGRTAMEIGVPVAIGGDTDEAFSLRIQWRIRFDWTGEAESEVELLTGVPGKWRKSDDRGKLYGIPDLFRKLVEGDGDPISAVRAVVALLAGDGA</sequence>
<evidence type="ECO:0000313" key="3">
    <source>
        <dbReference type="Proteomes" id="UP000515153"/>
    </source>
</evidence>
<feature type="compositionally biased region" description="Pro residues" evidence="2">
    <location>
        <begin position="179"/>
        <end position="190"/>
    </location>
</feature>
<feature type="compositionally biased region" description="Low complexity" evidence="2">
    <location>
        <begin position="264"/>
        <end position="276"/>
    </location>
</feature>
<dbReference type="RefSeq" id="XP_030977246.1">
    <property type="nucleotide sequence ID" value="XM_031132080.1"/>
</dbReference>
<evidence type="ECO:0000256" key="1">
    <source>
        <dbReference type="SAM" id="Coils"/>
    </source>
</evidence>
<gene>
    <name evidence="4" type="ORF">PgNI_12125</name>
</gene>
<reference evidence="4" key="3">
    <citation type="submission" date="2025-08" db="UniProtKB">
        <authorList>
            <consortium name="RefSeq"/>
        </authorList>
    </citation>
    <scope>IDENTIFICATION</scope>
    <source>
        <strain evidence="4">NI907</strain>
    </source>
</reference>
<evidence type="ECO:0000256" key="2">
    <source>
        <dbReference type="SAM" id="MobiDB-lite"/>
    </source>
</evidence>
<feature type="compositionally biased region" description="Polar residues" evidence="2">
    <location>
        <begin position="111"/>
        <end position="122"/>
    </location>
</feature>
<dbReference type="Proteomes" id="UP000515153">
    <property type="component" value="Unplaced"/>
</dbReference>
<feature type="compositionally biased region" description="Basic residues" evidence="2">
    <location>
        <begin position="1"/>
        <end position="10"/>
    </location>
</feature>
<dbReference type="AlphaFoldDB" id="A0A6P8AQQ0"/>
<feature type="compositionally biased region" description="Pro residues" evidence="2">
    <location>
        <begin position="43"/>
        <end position="53"/>
    </location>
</feature>
<feature type="region of interest" description="Disordered" evidence="2">
    <location>
        <begin position="389"/>
        <end position="414"/>
    </location>
</feature>
<reference evidence="4" key="2">
    <citation type="submission" date="2019-10" db="EMBL/GenBank/DDBJ databases">
        <authorList>
            <consortium name="NCBI Genome Project"/>
        </authorList>
    </citation>
    <scope>NUCLEOTIDE SEQUENCE</scope>
    <source>
        <strain evidence="4">NI907</strain>
    </source>
</reference>
<dbReference type="KEGG" id="pgri:PgNI_12125"/>
<dbReference type="GeneID" id="41966985"/>
<organism evidence="3 4">
    <name type="scientific">Pyricularia grisea</name>
    <name type="common">Crabgrass-specific blast fungus</name>
    <name type="synonym">Magnaporthe grisea</name>
    <dbReference type="NCBI Taxonomy" id="148305"/>
    <lineage>
        <taxon>Eukaryota</taxon>
        <taxon>Fungi</taxon>
        <taxon>Dikarya</taxon>
        <taxon>Ascomycota</taxon>
        <taxon>Pezizomycotina</taxon>
        <taxon>Sordariomycetes</taxon>
        <taxon>Sordariomycetidae</taxon>
        <taxon>Magnaporthales</taxon>
        <taxon>Pyriculariaceae</taxon>
        <taxon>Pyricularia</taxon>
    </lineage>
</organism>
<keyword evidence="3" id="KW-1185">Reference proteome</keyword>
<feature type="coiled-coil region" evidence="1">
    <location>
        <begin position="289"/>
        <end position="325"/>
    </location>
</feature>
<name>A0A6P8AQQ0_PYRGI</name>
<protein>
    <submittedName>
        <fullName evidence="4">Uncharacterized protein</fullName>
    </submittedName>
</protein>
<feature type="compositionally biased region" description="Low complexity" evidence="2">
    <location>
        <begin position="219"/>
        <end position="230"/>
    </location>
</feature>
<feature type="compositionally biased region" description="Polar residues" evidence="2">
    <location>
        <begin position="194"/>
        <end position="205"/>
    </location>
</feature>
<feature type="region of interest" description="Disordered" evidence="2">
    <location>
        <begin position="1"/>
        <end position="284"/>
    </location>
</feature>
<accession>A0A6P8AQQ0</accession>
<feature type="compositionally biased region" description="Low complexity" evidence="2">
    <location>
        <begin position="15"/>
        <end position="30"/>
    </location>
</feature>
<evidence type="ECO:0000313" key="4">
    <source>
        <dbReference type="RefSeq" id="XP_030977246.1"/>
    </source>
</evidence>